<organism evidence="1">
    <name type="scientific">Anopheles funestus</name>
    <name type="common">African malaria mosquito</name>
    <dbReference type="NCBI Taxonomy" id="62324"/>
    <lineage>
        <taxon>Eukaryota</taxon>
        <taxon>Metazoa</taxon>
        <taxon>Ecdysozoa</taxon>
        <taxon>Arthropoda</taxon>
        <taxon>Hexapoda</taxon>
        <taxon>Insecta</taxon>
        <taxon>Pterygota</taxon>
        <taxon>Neoptera</taxon>
        <taxon>Endopterygota</taxon>
        <taxon>Diptera</taxon>
        <taxon>Nematocera</taxon>
        <taxon>Culicoidea</taxon>
        <taxon>Culicidae</taxon>
        <taxon>Anophelinae</taxon>
        <taxon>Anopheles</taxon>
    </lineage>
</organism>
<dbReference type="STRING" id="62324.A0A182RJZ9"/>
<dbReference type="AlphaFoldDB" id="A0A182RJZ9"/>
<reference evidence="1" key="1">
    <citation type="submission" date="2020-05" db="UniProtKB">
        <authorList>
            <consortium name="EnsemblMetazoa"/>
        </authorList>
    </citation>
    <scope>IDENTIFICATION</scope>
    <source>
        <strain evidence="1">FUMOZ</strain>
    </source>
</reference>
<sequence>MDDLSSELVAEHIEEEYLEETNSNSDEVSGFLNDDSDEEQILEEEITEINPESSKLRAALRIWFICNKVSRSGSNNLLSILRNVSSLSAFSSLPQDVRTLLKAPVNVSQQIVAVPGGGQMWYQGVECCLQHYFRNTFVAEEAFELNLSTDGIRSPIQMWPILMQLHNMPSVPVM</sequence>
<protein>
    <submittedName>
        <fullName evidence="1">Uncharacterized protein</fullName>
    </submittedName>
</protein>
<accession>A0A182RJZ9</accession>
<name>A0A182RJZ9_ANOFN</name>
<evidence type="ECO:0000313" key="1">
    <source>
        <dbReference type="EnsemblMetazoa" id="AFUN006567-PA"/>
    </source>
</evidence>
<dbReference type="EnsemblMetazoa" id="AFUN006567-RA">
    <property type="protein sequence ID" value="AFUN006567-PA"/>
    <property type="gene ID" value="AFUN006567"/>
</dbReference>
<dbReference type="VEuPathDB" id="VectorBase:AFUN2_010056"/>
<proteinExistence type="predicted"/>
<dbReference type="VEuPathDB" id="VectorBase:AFUN006567"/>